<dbReference type="Proteomes" id="UP000623967">
    <property type="component" value="Unassembled WGS sequence"/>
</dbReference>
<dbReference type="RefSeq" id="WP_202652882.1">
    <property type="nucleotide sequence ID" value="NZ_JAESWB010000045.1"/>
</dbReference>
<dbReference type="SUPFAM" id="SSF52507">
    <property type="entry name" value="Homo-oligomeric flavin-containing Cys decarboxylases, HFCD"/>
    <property type="match status" value="1"/>
</dbReference>
<evidence type="ECO:0000313" key="3">
    <source>
        <dbReference type="Proteomes" id="UP000623967"/>
    </source>
</evidence>
<evidence type="ECO:0000313" key="2">
    <source>
        <dbReference type="EMBL" id="MBL4951598.1"/>
    </source>
</evidence>
<keyword evidence="3" id="KW-1185">Reference proteome</keyword>
<dbReference type="EMBL" id="JAESWB010000045">
    <property type="protein sequence ID" value="MBL4951598.1"/>
    <property type="molecule type" value="Genomic_DNA"/>
</dbReference>
<dbReference type="InterPro" id="IPR036551">
    <property type="entry name" value="Flavin_trans-like"/>
</dbReference>
<evidence type="ECO:0000259" key="1">
    <source>
        <dbReference type="Pfam" id="PF02441"/>
    </source>
</evidence>
<proteinExistence type="predicted"/>
<accession>A0ABS1TM00</accession>
<name>A0ABS1TM00_9BACI</name>
<feature type="domain" description="Flavoprotein" evidence="1">
    <location>
        <begin position="24"/>
        <end position="145"/>
    </location>
</feature>
<organism evidence="2 3">
    <name type="scientific">Neobacillus paridis</name>
    <dbReference type="NCBI Taxonomy" id="2803862"/>
    <lineage>
        <taxon>Bacteria</taxon>
        <taxon>Bacillati</taxon>
        <taxon>Bacillota</taxon>
        <taxon>Bacilli</taxon>
        <taxon>Bacillales</taxon>
        <taxon>Bacillaceae</taxon>
        <taxon>Neobacillus</taxon>
    </lineage>
</organism>
<gene>
    <name evidence="2" type="ORF">JK635_04995</name>
</gene>
<dbReference type="Gene3D" id="3.40.50.1950">
    <property type="entry name" value="Flavin prenyltransferase-like"/>
    <property type="match status" value="1"/>
</dbReference>
<dbReference type="InterPro" id="IPR003382">
    <property type="entry name" value="Flavoprotein"/>
</dbReference>
<reference evidence="2 3" key="1">
    <citation type="submission" date="2021-01" db="EMBL/GenBank/DDBJ databases">
        <title>Genome public.</title>
        <authorList>
            <person name="Liu C."/>
            <person name="Sun Q."/>
        </authorList>
    </citation>
    <scope>NUCLEOTIDE SEQUENCE [LARGE SCALE GENOMIC DNA]</scope>
    <source>
        <strain evidence="2 3">YIM B02564</strain>
    </source>
</reference>
<comment type="caution">
    <text evidence="2">The sequence shown here is derived from an EMBL/GenBank/DDBJ whole genome shotgun (WGS) entry which is preliminary data.</text>
</comment>
<sequence>MNTEAILNSIVEEVLKRLQQKMKKATVLFTGGAGGFEESLKQLKLLMEDGWEFNILLSNSAEYVLSPPLIEKRLGISTIYLEKDLKGLRPYYDGISALIIPTLTLNTAVKIALGIADTMATNLASHVIMEGTPIIAANDACDLHSPIREKLGLNKAPKAYTDQMDQHLRTLESYGTVLVEAKNLFEAVKQNVFTFSTQQRPKQAPREKLTVFQKKVLTRLDIIEAKQHHEALKIAQSTIISPLALETAKEMGVTIIRERLAGD</sequence>
<dbReference type="Pfam" id="PF02441">
    <property type="entry name" value="Flavoprotein"/>
    <property type="match status" value="1"/>
</dbReference>
<protein>
    <submittedName>
        <fullName evidence="2">Flavoprotein</fullName>
    </submittedName>
</protein>